<sequence>MQLEFQAAAAAGRHVNKQPTRYAIGRRRGGRFSAHGELCVDADPKLLRPEENVGVESYYNFDATSTSFETRCDAETTLAPLIGMLTKVSAGACGIDLADIVRRVFVQSCLITAAVERKYHSTDDLTFA</sequence>
<organism evidence="1 2">
    <name type="scientific">Eumeta variegata</name>
    <name type="common">Bagworm moth</name>
    <name type="synonym">Eumeta japonica</name>
    <dbReference type="NCBI Taxonomy" id="151549"/>
    <lineage>
        <taxon>Eukaryota</taxon>
        <taxon>Metazoa</taxon>
        <taxon>Ecdysozoa</taxon>
        <taxon>Arthropoda</taxon>
        <taxon>Hexapoda</taxon>
        <taxon>Insecta</taxon>
        <taxon>Pterygota</taxon>
        <taxon>Neoptera</taxon>
        <taxon>Endopterygota</taxon>
        <taxon>Lepidoptera</taxon>
        <taxon>Glossata</taxon>
        <taxon>Ditrysia</taxon>
        <taxon>Tineoidea</taxon>
        <taxon>Psychidae</taxon>
        <taxon>Oiketicinae</taxon>
        <taxon>Eumeta</taxon>
    </lineage>
</organism>
<gene>
    <name evidence="1" type="ORF">EVAR_20907_1</name>
</gene>
<reference evidence="1 2" key="1">
    <citation type="journal article" date="2019" name="Commun. Biol.">
        <title>The bagworm genome reveals a unique fibroin gene that provides high tensile strength.</title>
        <authorList>
            <person name="Kono N."/>
            <person name="Nakamura H."/>
            <person name="Ohtoshi R."/>
            <person name="Tomita M."/>
            <person name="Numata K."/>
            <person name="Arakawa K."/>
        </authorList>
    </citation>
    <scope>NUCLEOTIDE SEQUENCE [LARGE SCALE GENOMIC DNA]</scope>
</reference>
<dbReference type="EMBL" id="BGZK01000233">
    <property type="protein sequence ID" value="GBP30454.1"/>
    <property type="molecule type" value="Genomic_DNA"/>
</dbReference>
<name>A0A4C1UXG5_EUMVA</name>
<dbReference type="Proteomes" id="UP000299102">
    <property type="component" value="Unassembled WGS sequence"/>
</dbReference>
<comment type="caution">
    <text evidence="1">The sequence shown here is derived from an EMBL/GenBank/DDBJ whole genome shotgun (WGS) entry which is preliminary data.</text>
</comment>
<evidence type="ECO:0000313" key="1">
    <source>
        <dbReference type="EMBL" id="GBP30454.1"/>
    </source>
</evidence>
<proteinExistence type="predicted"/>
<evidence type="ECO:0000313" key="2">
    <source>
        <dbReference type="Proteomes" id="UP000299102"/>
    </source>
</evidence>
<accession>A0A4C1UXG5</accession>
<protein>
    <submittedName>
        <fullName evidence="1">Uncharacterized protein</fullName>
    </submittedName>
</protein>
<keyword evidence="2" id="KW-1185">Reference proteome</keyword>
<dbReference type="AlphaFoldDB" id="A0A4C1UXG5"/>